<protein>
    <submittedName>
        <fullName evidence="4">Uncharacterized protein</fullName>
    </submittedName>
</protein>
<accession>A0A7C8I1B7</accession>
<evidence type="ECO:0000256" key="3">
    <source>
        <dbReference type="SAM" id="SignalP"/>
    </source>
</evidence>
<organism evidence="4 5">
    <name type="scientific">Massariosphaeria phaeospora</name>
    <dbReference type="NCBI Taxonomy" id="100035"/>
    <lineage>
        <taxon>Eukaryota</taxon>
        <taxon>Fungi</taxon>
        <taxon>Dikarya</taxon>
        <taxon>Ascomycota</taxon>
        <taxon>Pezizomycotina</taxon>
        <taxon>Dothideomycetes</taxon>
        <taxon>Pleosporomycetidae</taxon>
        <taxon>Pleosporales</taxon>
        <taxon>Pleosporales incertae sedis</taxon>
        <taxon>Massariosphaeria</taxon>
    </lineage>
</organism>
<keyword evidence="2" id="KW-0812">Transmembrane</keyword>
<feature type="chain" id="PRO_5028979632" evidence="3">
    <location>
        <begin position="19"/>
        <end position="227"/>
    </location>
</feature>
<proteinExistence type="predicted"/>
<keyword evidence="5" id="KW-1185">Reference proteome</keyword>
<dbReference type="OrthoDB" id="10671055at2759"/>
<feature type="transmembrane region" description="Helical" evidence="2">
    <location>
        <begin position="165"/>
        <end position="185"/>
    </location>
</feature>
<evidence type="ECO:0000256" key="1">
    <source>
        <dbReference type="SAM" id="Coils"/>
    </source>
</evidence>
<dbReference type="Proteomes" id="UP000481861">
    <property type="component" value="Unassembled WGS sequence"/>
</dbReference>
<keyword evidence="1" id="KW-0175">Coiled coil</keyword>
<gene>
    <name evidence="4" type="ORF">BDV95DRAFT_584249</name>
</gene>
<dbReference type="AlphaFoldDB" id="A0A7C8I1B7"/>
<dbReference type="EMBL" id="JAADJZ010000027">
    <property type="protein sequence ID" value="KAF2866586.1"/>
    <property type="molecule type" value="Genomic_DNA"/>
</dbReference>
<feature type="signal peptide" evidence="3">
    <location>
        <begin position="1"/>
        <end position="18"/>
    </location>
</feature>
<keyword evidence="3" id="KW-0732">Signal</keyword>
<keyword evidence="2" id="KW-1133">Transmembrane helix</keyword>
<evidence type="ECO:0000313" key="5">
    <source>
        <dbReference type="Proteomes" id="UP000481861"/>
    </source>
</evidence>
<evidence type="ECO:0000313" key="4">
    <source>
        <dbReference type="EMBL" id="KAF2866586.1"/>
    </source>
</evidence>
<comment type="caution">
    <text evidence="4">The sequence shown here is derived from an EMBL/GenBank/DDBJ whole genome shotgun (WGS) entry which is preliminary data.</text>
</comment>
<feature type="coiled-coil region" evidence="1">
    <location>
        <begin position="68"/>
        <end position="107"/>
    </location>
</feature>
<keyword evidence="2" id="KW-0472">Membrane</keyword>
<name>A0A7C8I1B7_9PLEO</name>
<reference evidence="4 5" key="1">
    <citation type="submission" date="2020-01" db="EMBL/GenBank/DDBJ databases">
        <authorList>
            <consortium name="DOE Joint Genome Institute"/>
            <person name="Haridas S."/>
            <person name="Albert R."/>
            <person name="Binder M."/>
            <person name="Bloem J."/>
            <person name="Labutti K."/>
            <person name="Salamov A."/>
            <person name="Andreopoulos B."/>
            <person name="Baker S.E."/>
            <person name="Barry K."/>
            <person name="Bills G."/>
            <person name="Bluhm B.H."/>
            <person name="Cannon C."/>
            <person name="Castanera R."/>
            <person name="Culley D.E."/>
            <person name="Daum C."/>
            <person name="Ezra D."/>
            <person name="Gonzalez J.B."/>
            <person name="Henrissat B."/>
            <person name="Kuo A."/>
            <person name="Liang C."/>
            <person name="Lipzen A."/>
            <person name="Lutzoni F."/>
            <person name="Magnuson J."/>
            <person name="Mondo S."/>
            <person name="Nolan M."/>
            <person name="Ohm R."/>
            <person name="Pangilinan J."/>
            <person name="Park H.-J.H."/>
            <person name="Ramirez L."/>
            <person name="Alfaro M."/>
            <person name="Sun H."/>
            <person name="Tritt A."/>
            <person name="Yoshinaga Y."/>
            <person name="Zwiers L.-H.L."/>
            <person name="Turgeon B.G."/>
            <person name="Goodwin S.B."/>
            <person name="Spatafora J.W."/>
            <person name="Crous P.W."/>
            <person name="Grigoriev I.V."/>
        </authorList>
    </citation>
    <scope>NUCLEOTIDE SEQUENCE [LARGE SCALE GENOMIC DNA]</scope>
    <source>
        <strain evidence="4 5">CBS 611.86</strain>
    </source>
</reference>
<sequence>MWITRLILSMLQIAADYSWYLQDPLVSTTWMSEAKCLSPTLHCIRKAQAVALLAHKEQELNYWKVVHAALEEKRIQVVAAEMAEEERKAAEELQKRQEREIIELLNKLTTRLEKIERLAVNNYYQQILIMNSPDIPTPDFAGIEDLGNGPPPVFDRAIYSREGMAIALLSVVGFTITGLLLLVNICLSCCRTSRPSCQSSSSRPSQRRLQWLGPRTHTREAVKHITF</sequence>
<evidence type="ECO:0000256" key="2">
    <source>
        <dbReference type="SAM" id="Phobius"/>
    </source>
</evidence>